<reference evidence="2 3" key="1">
    <citation type="journal article" date="2019" name="Int. J. Syst. Evol. Microbiol.">
        <title>The Global Catalogue of Microorganisms (GCM) 10K type strain sequencing project: providing services to taxonomists for standard genome sequencing and annotation.</title>
        <authorList>
            <consortium name="The Broad Institute Genomics Platform"/>
            <consortium name="The Broad Institute Genome Sequencing Center for Infectious Disease"/>
            <person name="Wu L."/>
            <person name="Ma J."/>
        </authorList>
    </citation>
    <scope>NUCLEOTIDE SEQUENCE [LARGE SCALE GENOMIC DNA]</scope>
    <source>
        <strain evidence="2 3">JCM 15089</strain>
    </source>
</reference>
<proteinExistence type="predicted"/>
<protein>
    <recommendedName>
        <fullName evidence="4">DUF3617 family protein</fullName>
    </recommendedName>
</protein>
<evidence type="ECO:0000313" key="3">
    <source>
        <dbReference type="Proteomes" id="UP001499951"/>
    </source>
</evidence>
<organism evidence="2 3">
    <name type="scientific">Rhizomicrobium electricum</name>
    <dbReference type="NCBI Taxonomy" id="480070"/>
    <lineage>
        <taxon>Bacteria</taxon>
        <taxon>Pseudomonadati</taxon>
        <taxon>Pseudomonadota</taxon>
        <taxon>Alphaproteobacteria</taxon>
        <taxon>Micropepsales</taxon>
        <taxon>Micropepsaceae</taxon>
        <taxon>Rhizomicrobium</taxon>
    </lineage>
</organism>
<keyword evidence="3" id="KW-1185">Reference proteome</keyword>
<sequence>MPGMWVGGAMKIARWSLIGAGLAAAAVAGALPSLPASKPGLYEFRGATNAGAFLGKGAGNLPEQELQRLADASLAQSMPMFQLCVPDGGAKEMDPANLLPTDCTFADVVTRRNGYTAVAHCTVGARRDPTEIAVETDPNGRRKVTLRVPLAGTSLAMISLYEMTRLSDDCGAVPPGGRRMPNGEIIPPRTP</sequence>
<evidence type="ECO:0000256" key="1">
    <source>
        <dbReference type="SAM" id="MobiDB-lite"/>
    </source>
</evidence>
<feature type="region of interest" description="Disordered" evidence="1">
    <location>
        <begin position="172"/>
        <end position="191"/>
    </location>
</feature>
<evidence type="ECO:0000313" key="2">
    <source>
        <dbReference type="EMBL" id="GAA0586617.1"/>
    </source>
</evidence>
<accession>A0ABN1FB52</accession>
<evidence type="ECO:0008006" key="4">
    <source>
        <dbReference type="Google" id="ProtNLM"/>
    </source>
</evidence>
<comment type="caution">
    <text evidence="2">The sequence shown here is derived from an EMBL/GenBank/DDBJ whole genome shotgun (WGS) entry which is preliminary data.</text>
</comment>
<dbReference type="Proteomes" id="UP001499951">
    <property type="component" value="Unassembled WGS sequence"/>
</dbReference>
<name>A0ABN1FB52_9PROT</name>
<dbReference type="EMBL" id="BAAADD010000012">
    <property type="protein sequence ID" value="GAA0586617.1"/>
    <property type="molecule type" value="Genomic_DNA"/>
</dbReference>
<gene>
    <name evidence="2" type="ORF">GCM10008942_39540</name>
</gene>